<proteinExistence type="inferred from homology"/>
<dbReference type="HAMAP" id="MF_00598">
    <property type="entry name" value="Smg"/>
    <property type="match status" value="1"/>
</dbReference>
<dbReference type="Pfam" id="PF04361">
    <property type="entry name" value="DUF494"/>
    <property type="match status" value="1"/>
</dbReference>
<dbReference type="OrthoDB" id="9788984at2"/>
<reference evidence="2 3" key="1">
    <citation type="submission" date="2018-04" db="EMBL/GenBank/DDBJ databases">
        <title>Genome sequence of Buchnera aphidicola from Melaphis sacchari.</title>
        <authorList>
            <person name="Geib S.M."/>
            <person name="Palmer N.A."/>
            <person name="Sattler S.E."/>
            <person name="Sarath G."/>
        </authorList>
    </citation>
    <scope>NUCLEOTIDE SEQUENCE [LARGE SCALE GENOMIC DNA]</scope>
    <source>
        <strain evidence="2 3">LSU</strain>
    </source>
</reference>
<gene>
    <name evidence="1" type="primary">smg</name>
    <name evidence="2" type="ORF">DD681_00565</name>
</gene>
<comment type="similarity">
    <text evidence="1">Belongs to the Smg family.</text>
</comment>
<evidence type="ECO:0000313" key="3">
    <source>
        <dbReference type="Proteomes" id="UP000244884"/>
    </source>
</evidence>
<dbReference type="PANTHER" id="PTHR38692">
    <property type="entry name" value="PROTEIN SMG"/>
    <property type="match status" value="1"/>
</dbReference>
<name>A0A2U8DEP5_9GAMM</name>
<dbReference type="InterPro" id="IPR007456">
    <property type="entry name" value="Smg"/>
</dbReference>
<sequence length="157" mass="18630">MFEILIYLFETYIHNESEVSIDYESVTNDLSDIGFKKQDIYNALRWLKNLSCCKKNIISAFDTNLNYISTRVYTTEELFKINVDCRGFIFFLEQLEILTLDTREIIIEKIMALDITELDLEDFKWIVLIILFNIPGCELVYKKLENVLFNFKINSVH</sequence>
<dbReference type="PANTHER" id="PTHR38692:SF1">
    <property type="entry name" value="PROTEIN SMG"/>
    <property type="match status" value="1"/>
</dbReference>
<dbReference type="RefSeq" id="WP_158341091.1">
    <property type="nucleotide sequence ID" value="NZ_CP029161.1"/>
</dbReference>
<organism evidence="2 3">
    <name type="scientific">Buchnera aphidicola</name>
    <name type="common">Melanaphis sacchari</name>
    <dbReference type="NCBI Taxonomy" id="2173854"/>
    <lineage>
        <taxon>Bacteria</taxon>
        <taxon>Pseudomonadati</taxon>
        <taxon>Pseudomonadota</taxon>
        <taxon>Gammaproteobacteria</taxon>
        <taxon>Enterobacterales</taxon>
        <taxon>Erwiniaceae</taxon>
        <taxon>Buchnera</taxon>
    </lineage>
</organism>
<evidence type="ECO:0000256" key="1">
    <source>
        <dbReference type="HAMAP-Rule" id="MF_00598"/>
    </source>
</evidence>
<dbReference type="AlphaFoldDB" id="A0A2U8DEP5"/>
<evidence type="ECO:0000313" key="2">
    <source>
        <dbReference type="EMBL" id="AWH90320.1"/>
    </source>
</evidence>
<dbReference type="NCBIfam" id="NF002897">
    <property type="entry name" value="PRK03430.1"/>
    <property type="match status" value="1"/>
</dbReference>
<accession>A0A2U8DEP5</accession>
<protein>
    <recommendedName>
        <fullName evidence="1">Protein Smg</fullName>
    </recommendedName>
</protein>
<dbReference type="EMBL" id="CP029161">
    <property type="protein sequence ID" value="AWH90320.1"/>
    <property type="molecule type" value="Genomic_DNA"/>
</dbReference>
<dbReference type="Proteomes" id="UP000244884">
    <property type="component" value="Chromosome"/>
</dbReference>